<dbReference type="RefSeq" id="WP_073433537.1">
    <property type="nucleotide sequence ID" value="NZ_BJXU01000005.1"/>
</dbReference>
<dbReference type="OrthoDB" id="7059976at2"/>
<dbReference type="Gene3D" id="3.30.530.20">
    <property type="match status" value="1"/>
</dbReference>
<name>A0A1M7ATJ7_9GAMM</name>
<evidence type="ECO:0000313" key="2">
    <source>
        <dbReference type="EMBL" id="SHL46080.1"/>
    </source>
</evidence>
<dbReference type="Pfam" id="PF10604">
    <property type="entry name" value="Polyketide_cyc2"/>
    <property type="match status" value="1"/>
</dbReference>
<protein>
    <submittedName>
        <fullName evidence="2">Ribosome association toxin PasT (RatA) of the RatAB toxin-antitoxin module</fullName>
    </submittedName>
</protein>
<dbReference type="Proteomes" id="UP000321726">
    <property type="component" value="Unassembled WGS sequence"/>
</dbReference>
<evidence type="ECO:0000313" key="3">
    <source>
        <dbReference type="Proteomes" id="UP000184123"/>
    </source>
</evidence>
<reference evidence="2 3" key="1">
    <citation type="submission" date="2016-11" db="EMBL/GenBank/DDBJ databases">
        <authorList>
            <person name="Jaros S."/>
            <person name="Januszkiewicz K."/>
            <person name="Wedrychowicz H."/>
        </authorList>
    </citation>
    <scope>NUCLEOTIDE SEQUENCE [LARGE SCALE GENOMIC DNA]</scope>
    <source>
        <strain evidence="2 3">DSM 4740</strain>
    </source>
</reference>
<dbReference type="EMBL" id="FRCA01000001">
    <property type="protein sequence ID" value="SHL46080.1"/>
    <property type="molecule type" value="Genomic_DNA"/>
</dbReference>
<dbReference type="InterPro" id="IPR023393">
    <property type="entry name" value="START-like_dom_sf"/>
</dbReference>
<dbReference type="Proteomes" id="UP000184123">
    <property type="component" value="Unassembled WGS sequence"/>
</dbReference>
<reference evidence="1 4" key="2">
    <citation type="submission" date="2019-07" db="EMBL/GenBank/DDBJ databases">
        <title>Whole genome shotgun sequence of Halomonas cupida NBRC 102219.</title>
        <authorList>
            <person name="Hosoyama A."/>
            <person name="Uohara A."/>
            <person name="Ohji S."/>
            <person name="Ichikawa N."/>
        </authorList>
    </citation>
    <scope>NUCLEOTIDE SEQUENCE [LARGE SCALE GENOMIC DNA]</scope>
    <source>
        <strain evidence="1 4">NBRC 102219</strain>
    </source>
</reference>
<dbReference type="EMBL" id="BJXU01000005">
    <property type="protein sequence ID" value="GEN22261.1"/>
    <property type="molecule type" value="Genomic_DNA"/>
</dbReference>
<gene>
    <name evidence="1" type="ORF">HCU01_02100</name>
    <name evidence="2" type="ORF">SAMN05660971_00640</name>
</gene>
<proteinExistence type="predicted"/>
<dbReference type="AlphaFoldDB" id="A0A1M7ATJ7"/>
<evidence type="ECO:0000313" key="1">
    <source>
        <dbReference type="EMBL" id="GEN22261.1"/>
    </source>
</evidence>
<dbReference type="InterPro" id="IPR019587">
    <property type="entry name" value="Polyketide_cyclase/dehydratase"/>
</dbReference>
<accession>A0A1M7ATJ7</accession>
<keyword evidence="4" id="KW-1185">Reference proteome</keyword>
<sequence length="140" mass="15989">MTTVEHSAILPASPEQVFDLLERVEDFADYSDLITAIEAQGNEHYRWYVHAIGVDWTFDVKVTEKTRPRVLAWESVDGVSNQGRYELEAVPEGTRVKLTLEYEIRNRLVASAVKRAAQPLVGKVSSQILRRVEDRLEGKY</sequence>
<dbReference type="STRING" id="44933.SAMN05660971_00640"/>
<dbReference type="SUPFAM" id="SSF55961">
    <property type="entry name" value="Bet v1-like"/>
    <property type="match status" value="1"/>
</dbReference>
<organism evidence="2 3">
    <name type="scientific">Halomonas cupida</name>
    <dbReference type="NCBI Taxonomy" id="44933"/>
    <lineage>
        <taxon>Bacteria</taxon>
        <taxon>Pseudomonadati</taxon>
        <taxon>Pseudomonadota</taxon>
        <taxon>Gammaproteobacteria</taxon>
        <taxon>Oceanospirillales</taxon>
        <taxon>Halomonadaceae</taxon>
        <taxon>Halomonas</taxon>
    </lineage>
</organism>
<evidence type="ECO:0000313" key="4">
    <source>
        <dbReference type="Proteomes" id="UP000321726"/>
    </source>
</evidence>